<evidence type="ECO:0000313" key="3">
    <source>
        <dbReference type="Proteomes" id="UP000590225"/>
    </source>
</evidence>
<dbReference type="Proteomes" id="UP000590225">
    <property type="component" value="Unassembled WGS sequence"/>
</dbReference>
<gene>
    <name evidence="2" type="ORF">FHW23_002814</name>
</gene>
<dbReference type="InterPro" id="IPR006222">
    <property type="entry name" value="GCVT_N"/>
</dbReference>
<proteinExistence type="predicted"/>
<dbReference type="PANTHER" id="PTHR43757">
    <property type="entry name" value="AMINOMETHYLTRANSFERASE"/>
    <property type="match status" value="1"/>
</dbReference>
<evidence type="ECO:0000313" key="2">
    <source>
        <dbReference type="EMBL" id="MBA8991545.1"/>
    </source>
</evidence>
<evidence type="ECO:0000259" key="1">
    <source>
        <dbReference type="Pfam" id="PF01571"/>
    </source>
</evidence>
<comment type="caution">
    <text evidence="2">The sequence shown here is derived from an EMBL/GenBank/DDBJ whole genome shotgun (WGS) entry which is preliminary data.</text>
</comment>
<dbReference type="Gene3D" id="3.30.1360.120">
    <property type="entry name" value="Probable tRNA modification gtpase trme, domain 1"/>
    <property type="match status" value="1"/>
</dbReference>
<organism evidence="2 3">
    <name type="scientific">Curtobacterium pusillum</name>
    <dbReference type="NCBI Taxonomy" id="69373"/>
    <lineage>
        <taxon>Bacteria</taxon>
        <taxon>Bacillati</taxon>
        <taxon>Actinomycetota</taxon>
        <taxon>Actinomycetes</taxon>
        <taxon>Micrococcales</taxon>
        <taxon>Microbacteriaceae</taxon>
        <taxon>Curtobacterium</taxon>
    </lineage>
</organism>
<protein>
    <submittedName>
        <fullName evidence="2">Glycine cleavage system aminomethyltransferase T</fullName>
    </submittedName>
</protein>
<reference evidence="2 3" key="1">
    <citation type="submission" date="2020-07" db="EMBL/GenBank/DDBJ databases">
        <title>Above-ground endophytic microbial communities from plants in different locations in the United States.</title>
        <authorList>
            <person name="Frank C."/>
        </authorList>
    </citation>
    <scope>NUCLEOTIDE SEQUENCE [LARGE SCALE GENOMIC DNA]</scope>
    <source>
        <strain evidence="2 3">WPL5_2</strain>
    </source>
</reference>
<sequence length="447" mass="48807">MATPSVQDGIDQAGSAINLLWKPGVSPWSVPVVAPEYAGWSAEQEAWRSGVALFDLSYHMFDTRIEGPDATRLLSDVSANNYEKFAVDQAKQFIPVANDGNIIVDGILLREAEDAYTLSGVPAAQNWVKYWGAEGGYDVAFDTDPDSSVRKDRDPELFRYQVQGPLAMEVVARAFGGPLPEIKFFHSQPVVLAGKHIRALRHGMAGQAGYEFIGRYEDHQAVKDALLAAGAPSGIEQVGGLAYFTNGIESGWIPTPTPAIYTDPALEDYRRSLSLFSYEGQKPLNGSFFSEDIEDYYLSPWELGYGRSVSFDHDFIGRDALLAAKSEVHRSRVTLVLNRDDVDRVFGGGLDFRLSYGRYRIEAKGELAGMTFWTATIGPLGTVLALSVIEDAFAEPGSEVEVVWGEHPGAGTAADADLGFPRIRATVQPSPFDSFARTQYRANTAVA</sequence>
<dbReference type="SUPFAM" id="SSF103025">
    <property type="entry name" value="Folate-binding domain"/>
    <property type="match status" value="1"/>
</dbReference>
<feature type="domain" description="GCVT N-terminal" evidence="1">
    <location>
        <begin position="37"/>
        <end position="252"/>
    </location>
</feature>
<dbReference type="InterPro" id="IPR027266">
    <property type="entry name" value="TrmE/GcvT-like"/>
</dbReference>
<dbReference type="RefSeq" id="WP_182516617.1">
    <property type="nucleotide sequence ID" value="NZ_JACGXP010000004.1"/>
</dbReference>
<name>A0AAW3TA25_9MICO</name>
<dbReference type="EMBL" id="JACGXP010000004">
    <property type="protein sequence ID" value="MBA8991545.1"/>
    <property type="molecule type" value="Genomic_DNA"/>
</dbReference>
<dbReference type="Pfam" id="PF01571">
    <property type="entry name" value="GCV_T"/>
    <property type="match status" value="1"/>
</dbReference>
<dbReference type="InterPro" id="IPR028896">
    <property type="entry name" value="GcvT/YgfZ/DmdA"/>
</dbReference>
<dbReference type="AlphaFoldDB" id="A0AAW3TA25"/>
<accession>A0AAW3TA25</accession>
<dbReference type="PANTHER" id="PTHR43757:SF2">
    <property type="entry name" value="AMINOMETHYLTRANSFERASE, MITOCHONDRIAL"/>
    <property type="match status" value="1"/>
</dbReference>